<keyword evidence="2" id="KW-1133">Transmembrane helix</keyword>
<keyword evidence="2" id="KW-0472">Membrane</keyword>
<feature type="domain" description="Helix-hairpin-helix DNA-binding motif class 1" evidence="3">
    <location>
        <begin position="200"/>
        <end position="219"/>
    </location>
</feature>
<dbReference type="PANTHER" id="PTHR21180:SF32">
    <property type="entry name" value="ENDONUCLEASE_EXONUCLEASE_PHOSPHATASE FAMILY DOMAIN-CONTAINING PROTEIN 1"/>
    <property type="match status" value="1"/>
</dbReference>
<feature type="domain" description="Helix-hairpin-helix DNA-binding motif class 1" evidence="3">
    <location>
        <begin position="170"/>
        <end position="189"/>
    </location>
</feature>
<name>I0UYL3_9PSEU</name>
<dbReference type="GO" id="GO:0015627">
    <property type="term" value="C:type II protein secretion system complex"/>
    <property type="evidence" value="ECO:0007669"/>
    <property type="project" value="TreeGrafter"/>
</dbReference>
<feature type="region of interest" description="Disordered" evidence="1">
    <location>
        <begin position="44"/>
        <end position="71"/>
    </location>
</feature>
<keyword evidence="2" id="KW-0812">Transmembrane</keyword>
<dbReference type="Gene3D" id="1.10.150.310">
    <property type="entry name" value="Tex RuvX-like domain-like"/>
    <property type="match status" value="1"/>
</dbReference>
<dbReference type="Pfam" id="PF12836">
    <property type="entry name" value="HHH_3"/>
    <property type="match status" value="1"/>
</dbReference>
<dbReference type="Proteomes" id="UP000004691">
    <property type="component" value="Unassembled WGS sequence"/>
</dbReference>
<dbReference type="InterPro" id="IPR051675">
    <property type="entry name" value="Endo/Exo/Phosphatase_dom_1"/>
</dbReference>
<gene>
    <name evidence="4" type="ORF">SacxiDRAFT_0697</name>
</gene>
<protein>
    <submittedName>
        <fullName evidence="4">DNA uptake protein</fullName>
    </submittedName>
</protein>
<evidence type="ECO:0000256" key="1">
    <source>
        <dbReference type="SAM" id="MobiDB-lite"/>
    </source>
</evidence>
<dbReference type="GO" id="GO:0015628">
    <property type="term" value="P:protein secretion by the type II secretion system"/>
    <property type="evidence" value="ECO:0007669"/>
    <property type="project" value="TreeGrafter"/>
</dbReference>
<dbReference type="Gene3D" id="3.10.560.10">
    <property type="entry name" value="Outer membrane lipoprotein wza domain like"/>
    <property type="match status" value="1"/>
</dbReference>
<dbReference type="Pfam" id="PF10531">
    <property type="entry name" value="SLBB"/>
    <property type="match status" value="1"/>
</dbReference>
<accession>I0UYL3</accession>
<dbReference type="HOGENOM" id="CLU_052011_0_1_11"/>
<dbReference type="InterPro" id="IPR019554">
    <property type="entry name" value="Soluble_ligand-bd"/>
</dbReference>
<reference evidence="4 5" key="1">
    <citation type="submission" date="2012-01" db="EMBL/GenBank/DDBJ databases">
        <title>Improved High-Quality Draft sequence of Saccharomonospora xinjiangensis XJ-54.</title>
        <authorList>
            <consortium name="US DOE Joint Genome Institute"/>
            <person name="Lucas S."/>
            <person name="Han J."/>
            <person name="Lapidus A."/>
            <person name="Cheng J.-F."/>
            <person name="Goodwin L."/>
            <person name="Pitluck S."/>
            <person name="Peters L."/>
            <person name="Mikhailova N."/>
            <person name="Teshima H."/>
            <person name="Detter J.C."/>
            <person name="Han C."/>
            <person name="Tapia R."/>
            <person name="Land M."/>
            <person name="Hauser L."/>
            <person name="Kyrpides N."/>
            <person name="Ivanova N."/>
            <person name="Pagani I."/>
            <person name="Brambilla E.-M."/>
            <person name="Klenk H.-P."/>
            <person name="Woyke T."/>
        </authorList>
    </citation>
    <scope>NUCLEOTIDE SEQUENCE [LARGE SCALE GENOMIC DNA]</scope>
    <source>
        <strain evidence="4 5">XJ-54</strain>
    </source>
</reference>
<dbReference type="GO" id="GO:0006281">
    <property type="term" value="P:DNA repair"/>
    <property type="evidence" value="ECO:0007669"/>
    <property type="project" value="InterPro"/>
</dbReference>
<proteinExistence type="predicted"/>
<dbReference type="InterPro" id="IPR003583">
    <property type="entry name" value="Hlx-hairpin-Hlx_DNA-bd_motif"/>
</dbReference>
<dbReference type="SMART" id="SM00278">
    <property type="entry name" value="HhH1"/>
    <property type="match status" value="2"/>
</dbReference>
<dbReference type="AlphaFoldDB" id="I0UYL3"/>
<dbReference type="SUPFAM" id="SSF47781">
    <property type="entry name" value="RuvA domain 2-like"/>
    <property type="match status" value="1"/>
</dbReference>
<evidence type="ECO:0000313" key="4">
    <source>
        <dbReference type="EMBL" id="EID52966.1"/>
    </source>
</evidence>
<keyword evidence="5" id="KW-1185">Reference proteome</keyword>
<feature type="region of interest" description="Disordered" evidence="1">
    <location>
        <begin position="133"/>
        <end position="163"/>
    </location>
</feature>
<dbReference type="EMBL" id="JH636049">
    <property type="protein sequence ID" value="EID52966.1"/>
    <property type="molecule type" value="Genomic_DNA"/>
</dbReference>
<dbReference type="InterPro" id="IPR010994">
    <property type="entry name" value="RuvA_2-like"/>
</dbReference>
<feature type="transmembrane region" description="Helical" evidence="2">
    <location>
        <begin position="21"/>
        <end position="39"/>
    </location>
</feature>
<dbReference type="GO" id="GO:0003677">
    <property type="term" value="F:DNA binding"/>
    <property type="evidence" value="ECO:0007669"/>
    <property type="project" value="InterPro"/>
</dbReference>
<dbReference type="STRING" id="882086.SacxiDRAFT_0697"/>
<dbReference type="eggNOG" id="COG1555">
    <property type="taxonomic scope" value="Bacteria"/>
</dbReference>
<evidence type="ECO:0000313" key="5">
    <source>
        <dbReference type="Proteomes" id="UP000004691"/>
    </source>
</evidence>
<organism evidence="4 5">
    <name type="scientific">Saccharomonospora xinjiangensis XJ-54</name>
    <dbReference type="NCBI Taxonomy" id="882086"/>
    <lineage>
        <taxon>Bacteria</taxon>
        <taxon>Bacillati</taxon>
        <taxon>Actinomycetota</taxon>
        <taxon>Actinomycetes</taxon>
        <taxon>Pseudonocardiales</taxon>
        <taxon>Pseudonocardiaceae</taxon>
        <taxon>Saccharomonospora</taxon>
    </lineage>
</organism>
<sequence length="223" mass="22790">MERWRPGLHGGAPARRRPAMVVAAVAGVVLGVVTAMLIGSGPEPERAPPLPVARQNSVPNLPPSGAGTPASATATSLVVSVVGKVAEPGLITVEPGARVADAVELAGGAKRGADLLTVNLARRVSDGEQIYVGVTPPPGASQEDKAGTSSVSTSDGSTSSKVDLNSADQGLLETLPGVGEVTAARILEWRDSHGRFTSVEQLREIDGIGAKRFARLRDRVSVG</sequence>
<evidence type="ECO:0000256" key="2">
    <source>
        <dbReference type="SAM" id="Phobius"/>
    </source>
</evidence>
<evidence type="ECO:0000259" key="3">
    <source>
        <dbReference type="SMART" id="SM00278"/>
    </source>
</evidence>
<feature type="compositionally biased region" description="Low complexity" evidence="1">
    <location>
        <begin position="147"/>
        <end position="163"/>
    </location>
</feature>
<dbReference type="PANTHER" id="PTHR21180">
    <property type="entry name" value="ENDONUCLEASE/EXONUCLEASE/PHOSPHATASE FAMILY DOMAIN-CONTAINING PROTEIN 1"/>
    <property type="match status" value="1"/>
</dbReference>